<dbReference type="AlphaFoldDB" id="A0A078KUI5"/>
<dbReference type="Pfam" id="PF02599">
    <property type="entry name" value="CsrA"/>
    <property type="match status" value="1"/>
</dbReference>
<dbReference type="EMBL" id="CCSB01000001">
    <property type="protein sequence ID" value="CDZ76696.1"/>
    <property type="molecule type" value="Genomic_DNA"/>
</dbReference>
<protein>
    <submittedName>
        <fullName evidence="2">Carbon storage regulator</fullName>
    </submittedName>
</protein>
<keyword evidence="1" id="KW-0010">Activator</keyword>
<accession>A0A078KUI5</accession>
<sequence>MLILDRKIGEEIYINKGKIKITVLYEKNGLIGIGVRAPNYIDIDRKEVFIRKFIEKLDQENKSNQS</sequence>
<dbReference type="GO" id="GO:0003723">
    <property type="term" value="F:RNA binding"/>
    <property type="evidence" value="ECO:0007669"/>
    <property type="project" value="InterPro"/>
</dbReference>
<proteinExistence type="predicted"/>
<dbReference type="GO" id="GO:0006109">
    <property type="term" value="P:regulation of carbohydrate metabolic process"/>
    <property type="evidence" value="ECO:0007669"/>
    <property type="project" value="InterPro"/>
</dbReference>
<dbReference type="GO" id="GO:0006402">
    <property type="term" value="P:mRNA catabolic process"/>
    <property type="evidence" value="ECO:0007669"/>
    <property type="project" value="InterPro"/>
</dbReference>
<evidence type="ECO:0000313" key="3">
    <source>
        <dbReference type="Proteomes" id="UP000044071"/>
    </source>
</evidence>
<keyword evidence="3" id="KW-1185">Reference proteome</keyword>
<dbReference type="eggNOG" id="COG1551">
    <property type="taxonomic scope" value="Bacteria"/>
</dbReference>
<dbReference type="STRING" id="1034943.BN59_00970"/>
<dbReference type="InterPro" id="IPR003751">
    <property type="entry name" value="CsrA"/>
</dbReference>
<evidence type="ECO:0000256" key="1">
    <source>
        <dbReference type="ARBA" id="ARBA00023159"/>
    </source>
</evidence>
<gene>
    <name evidence="2" type="ORF">BN59_00970</name>
</gene>
<dbReference type="Gene3D" id="2.60.40.4380">
    <property type="entry name" value="Translational regulator CsrA"/>
    <property type="match status" value="1"/>
</dbReference>
<reference evidence="2 3" key="1">
    <citation type="submission" date="2014-06" db="EMBL/GenBank/DDBJ databases">
        <authorList>
            <person name="Urmite Genomes Urmite Genomes"/>
        </authorList>
    </citation>
    <scope>NUCLEOTIDE SEQUENCE [LARGE SCALE GENOMIC DNA]</scope>
</reference>
<dbReference type="RefSeq" id="WP_043873174.1">
    <property type="nucleotide sequence ID" value="NZ_CCVW01000001.1"/>
</dbReference>
<dbReference type="OrthoDB" id="9809061at2"/>
<organism evidence="2 3">
    <name type="scientific">Legionella massiliensis</name>
    <dbReference type="NCBI Taxonomy" id="1034943"/>
    <lineage>
        <taxon>Bacteria</taxon>
        <taxon>Pseudomonadati</taxon>
        <taxon>Pseudomonadota</taxon>
        <taxon>Gammaproteobacteria</taxon>
        <taxon>Legionellales</taxon>
        <taxon>Legionellaceae</taxon>
        <taxon>Legionella</taxon>
    </lineage>
</organism>
<name>A0A078KUI5_9GAMM</name>
<evidence type="ECO:0000313" key="2">
    <source>
        <dbReference type="EMBL" id="CDZ76696.1"/>
    </source>
</evidence>
<dbReference type="SUPFAM" id="SSF117130">
    <property type="entry name" value="CsrA-like"/>
    <property type="match status" value="1"/>
</dbReference>
<dbReference type="InterPro" id="IPR036107">
    <property type="entry name" value="CsrA_sf"/>
</dbReference>
<dbReference type="Proteomes" id="UP000044071">
    <property type="component" value="Unassembled WGS sequence"/>
</dbReference>